<dbReference type="AlphaFoldDB" id="A0A1G1Z8K3"/>
<name>A0A1G1Z8K3_9BACT</name>
<reference evidence="1 2" key="1">
    <citation type="journal article" date="2016" name="Nat. Commun.">
        <title>Thousands of microbial genomes shed light on interconnected biogeochemical processes in an aquifer system.</title>
        <authorList>
            <person name="Anantharaman K."/>
            <person name="Brown C.T."/>
            <person name="Hug L.A."/>
            <person name="Sharon I."/>
            <person name="Castelle C.J."/>
            <person name="Probst A.J."/>
            <person name="Thomas B.C."/>
            <person name="Singh A."/>
            <person name="Wilkins M.J."/>
            <person name="Karaoz U."/>
            <person name="Brodie E.L."/>
            <person name="Williams K.H."/>
            <person name="Hubbard S.S."/>
            <person name="Banfield J.F."/>
        </authorList>
    </citation>
    <scope>NUCLEOTIDE SEQUENCE [LARGE SCALE GENOMIC DNA]</scope>
</reference>
<dbReference type="Proteomes" id="UP000178808">
    <property type="component" value="Unassembled WGS sequence"/>
</dbReference>
<accession>A0A1G1Z8K3</accession>
<dbReference type="EMBL" id="MHIZ01000004">
    <property type="protein sequence ID" value="OGY60844.1"/>
    <property type="molecule type" value="Genomic_DNA"/>
</dbReference>
<proteinExistence type="predicted"/>
<gene>
    <name evidence="1" type="ORF">A3I31_01555</name>
</gene>
<protein>
    <submittedName>
        <fullName evidence="1">Uncharacterized protein</fullName>
    </submittedName>
</protein>
<comment type="caution">
    <text evidence="1">The sequence shown here is derived from an EMBL/GenBank/DDBJ whole genome shotgun (WGS) entry which is preliminary data.</text>
</comment>
<organism evidence="1 2">
    <name type="scientific">Candidatus Colwellbacteria bacterium RIFCSPLOWO2_02_FULL_44_20b</name>
    <dbReference type="NCBI Taxonomy" id="1797691"/>
    <lineage>
        <taxon>Bacteria</taxon>
        <taxon>Candidatus Colwelliibacteriota</taxon>
    </lineage>
</organism>
<sequence>MTRKLVLVVFVISALALGGFFYFDGRGNAEAAVDTASTELPIQNCREEYGCWFQEGMSLSEIKAANLRRLKADSDPRLCDGSLGSTDFLDLNGDDINDIDWECGNGWYYACATTKKGIVKPCYIDPCSVSDYSWCPREDESEKPIEV</sequence>
<evidence type="ECO:0000313" key="2">
    <source>
        <dbReference type="Proteomes" id="UP000178808"/>
    </source>
</evidence>
<evidence type="ECO:0000313" key="1">
    <source>
        <dbReference type="EMBL" id="OGY60844.1"/>
    </source>
</evidence>